<reference evidence="1 2" key="1">
    <citation type="journal article" date="2013" name="PLoS Genet.">
        <title>Comparative genome structure, secondary metabolite, and effector coding capacity across Cochliobolus pathogens.</title>
        <authorList>
            <person name="Condon B.J."/>
            <person name="Leng Y."/>
            <person name="Wu D."/>
            <person name="Bushley K.E."/>
            <person name="Ohm R.A."/>
            <person name="Otillar R."/>
            <person name="Martin J."/>
            <person name="Schackwitz W."/>
            <person name="Grimwood J."/>
            <person name="MohdZainudin N."/>
            <person name="Xue C."/>
            <person name="Wang R."/>
            <person name="Manning V.A."/>
            <person name="Dhillon B."/>
            <person name="Tu Z.J."/>
            <person name="Steffenson B.J."/>
            <person name="Salamov A."/>
            <person name="Sun H."/>
            <person name="Lowry S."/>
            <person name="LaButti K."/>
            <person name="Han J."/>
            <person name="Copeland A."/>
            <person name="Lindquist E."/>
            <person name="Barry K."/>
            <person name="Schmutz J."/>
            <person name="Baker S.E."/>
            <person name="Ciuffetti L.M."/>
            <person name="Grigoriev I.V."/>
            <person name="Zhong S."/>
            <person name="Turgeon B.G."/>
        </authorList>
    </citation>
    <scope>NUCLEOTIDE SEQUENCE [LARGE SCALE GENOMIC DNA]</scope>
    <source>
        <strain evidence="1 2">FI3</strain>
    </source>
</reference>
<organism evidence="1 2">
    <name type="scientific">Bipolaris victoriae (strain FI3)</name>
    <name type="common">Victoria blight of oats agent</name>
    <name type="synonym">Cochliobolus victoriae</name>
    <dbReference type="NCBI Taxonomy" id="930091"/>
    <lineage>
        <taxon>Eukaryota</taxon>
        <taxon>Fungi</taxon>
        <taxon>Dikarya</taxon>
        <taxon>Ascomycota</taxon>
        <taxon>Pezizomycotina</taxon>
        <taxon>Dothideomycetes</taxon>
        <taxon>Pleosporomycetidae</taxon>
        <taxon>Pleosporales</taxon>
        <taxon>Pleosporineae</taxon>
        <taxon>Pleosporaceae</taxon>
        <taxon>Bipolaris</taxon>
    </lineage>
</organism>
<evidence type="ECO:0000313" key="2">
    <source>
        <dbReference type="Proteomes" id="UP000054337"/>
    </source>
</evidence>
<dbReference type="EMBL" id="KI968706">
    <property type="protein sequence ID" value="EUN30339.1"/>
    <property type="molecule type" value="Genomic_DNA"/>
</dbReference>
<name>W7ET55_BIPV3</name>
<proteinExistence type="predicted"/>
<dbReference type="HOGENOM" id="CLU_2096452_0_0_1"/>
<protein>
    <submittedName>
        <fullName evidence="1">Uncharacterized protein</fullName>
    </submittedName>
</protein>
<gene>
    <name evidence="1" type="ORF">COCVIDRAFT_34953</name>
</gene>
<dbReference type="GeneID" id="26255573"/>
<accession>W7ET55</accession>
<dbReference type="OrthoDB" id="10390463at2759"/>
<dbReference type="Proteomes" id="UP000054337">
    <property type="component" value="Unassembled WGS sequence"/>
</dbReference>
<evidence type="ECO:0000313" key="1">
    <source>
        <dbReference type="EMBL" id="EUN30339.1"/>
    </source>
</evidence>
<dbReference type="RefSeq" id="XP_014559939.1">
    <property type="nucleotide sequence ID" value="XM_014704453.1"/>
</dbReference>
<dbReference type="PROSITE" id="PS51257">
    <property type="entry name" value="PROKAR_LIPOPROTEIN"/>
    <property type="match status" value="1"/>
</dbReference>
<keyword evidence="2" id="KW-1185">Reference proteome</keyword>
<dbReference type="AlphaFoldDB" id="W7ET55"/>
<sequence length="116" mass="12721">MAASSRGLPSFDNEVLWGLLALMHPLSAFGCLHRWSSLPALSTLELVSYSRVTSRMQTLRGVCTTSRRPKSYHDLRQCHTLDSSVQAAAIISKIHGPGIQASYPAAEEARTPLNDR</sequence>